<dbReference type="Gene3D" id="3.10.310.70">
    <property type="match status" value="1"/>
</dbReference>
<evidence type="ECO:0000256" key="1">
    <source>
        <dbReference type="SAM" id="SignalP"/>
    </source>
</evidence>
<dbReference type="Gene3D" id="3.20.20.140">
    <property type="entry name" value="Metal-dependent hydrolases"/>
    <property type="match status" value="1"/>
</dbReference>
<dbReference type="InterPro" id="IPR033932">
    <property type="entry name" value="YtcJ-like"/>
</dbReference>
<dbReference type="AlphaFoldDB" id="A0A371YMG7"/>
<keyword evidence="1" id="KW-0732">Signal</keyword>
<feature type="domain" description="Amidohydrolase 3" evidence="2">
    <location>
        <begin position="71"/>
        <end position="576"/>
    </location>
</feature>
<evidence type="ECO:0000259" key="2">
    <source>
        <dbReference type="Pfam" id="PF07969"/>
    </source>
</evidence>
<dbReference type="EMBL" id="PYIX02000031">
    <property type="protein sequence ID" value="RFC82544.1"/>
    <property type="molecule type" value="Genomic_DNA"/>
</dbReference>
<dbReference type="PANTHER" id="PTHR22642">
    <property type="entry name" value="IMIDAZOLONEPROPIONASE"/>
    <property type="match status" value="1"/>
</dbReference>
<sequence length="578" mass="63806">MKPLYKALSFAIGSIIFPSAYAATDLVLINGKIFTANAQQEHVQALAIEGDHIQAVGTNQTIKKLINKNTQVIDLKGKSVFPGMIDSHSHAVLGGIQLGSADLLDEILSTDEIEKKVNDFHTKGLTLSDGTLKVLGVNGAAWVHADELNQRFNQGQWHEAPLALMGSDYHTGWANDVVLKKAGINKQMIENLPKAEQHNYGRLKNGEPNGLLVDAAWDKVSSSLPKYTEQEVDQATERAVAYNNRYGITAWMDPAANVTPSDSIFSIVPTEKTVGILPGYKNLSQQGKLNAHVVALLVMNSKSTPKDIEVINKVRQQFQNVDHLYMSGVKIFADGILRYPMQSAAVLQPYKNSNKRGDLLVDENHFGELVTALDKQGLIVHVHAIGDRAVRETLNAVEQARQKQQSNIGHSITHMQLVSAEDIPRFKALNVYPSMQLAWAAADEYRIPPVKPYIDEKAFELMYPVQSLKKAGAIIAGASDWPDSPPNPWLSIQQGITREGSYGVLNANERLERKDMFYAYTLNAAKLIGLSNMIGSLENGKKADFIILDRDVFNTPTHQLKDTEVLQTYFGGKLVYSK</sequence>
<evidence type="ECO:0000313" key="4">
    <source>
        <dbReference type="EMBL" id="RFC82544.1"/>
    </source>
</evidence>
<feature type="chain" id="PRO_5016870429" evidence="1">
    <location>
        <begin position="23"/>
        <end position="578"/>
    </location>
</feature>
<keyword evidence="6" id="KW-1185">Reference proteome</keyword>
<dbReference type="InterPro" id="IPR011059">
    <property type="entry name" value="Metal-dep_hydrolase_composite"/>
</dbReference>
<accession>A0A371YMG7</accession>
<dbReference type="InterPro" id="IPR013108">
    <property type="entry name" value="Amidohydro_3"/>
</dbReference>
<dbReference type="Pfam" id="PF07969">
    <property type="entry name" value="Amidohydro_3"/>
    <property type="match status" value="1"/>
</dbReference>
<evidence type="ECO:0000313" key="3">
    <source>
        <dbReference type="EMBL" id="MFC2995348.1"/>
    </source>
</evidence>
<dbReference type="SUPFAM" id="SSF51338">
    <property type="entry name" value="Composite domain of metallo-dependent hydrolases"/>
    <property type="match status" value="1"/>
</dbReference>
<evidence type="ECO:0000313" key="5">
    <source>
        <dbReference type="Proteomes" id="UP000240957"/>
    </source>
</evidence>
<reference evidence="3" key="1">
    <citation type="journal article" date="2014" name="Int. J. Syst. Evol. Microbiol.">
        <title>Complete genome of a new Firmicutes species belonging to the dominant human colonic microbiota ('Ruminococcus bicirculans') reveals two chromosomes and a selective capacity to utilize plant glucans.</title>
        <authorList>
            <consortium name="NISC Comparative Sequencing Program"/>
            <person name="Wegmann U."/>
            <person name="Louis P."/>
            <person name="Goesmann A."/>
            <person name="Henrissat B."/>
            <person name="Duncan S.H."/>
            <person name="Flint H.J."/>
        </authorList>
    </citation>
    <scope>NUCLEOTIDE SEQUENCE</scope>
    <source>
        <strain evidence="3">KCTC 62575</strain>
    </source>
</reference>
<name>A0A371YMG7_9GAMM</name>
<reference evidence="6" key="3">
    <citation type="journal article" date="2019" name="Int. J. Syst. Evol. Microbiol.">
        <title>The Global Catalogue of Microorganisms (GCM) 10K type strain sequencing project: providing services to taxonomists for standard genome sequencing and annotation.</title>
        <authorList>
            <consortium name="The Broad Institute Genomics Platform"/>
            <consortium name="The Broad Institute Genome Sequencing Center for Infectious Disease"/>
            <person name="Wu L."/>
            <person name="Ma J."/>
        </authorList>
    </citation>
    <scope>NUCLEOTIDE SEQUENCE [LARGE SCALE GENOMIC DNA]</scope>
    <source>
        <strain evidence="6">KCTC 62575</strain>
    </source>
</reference>
<keyword evidence="4" id="KW-0378">Hydrolase</keyword>
<dbReference type="Proteomes" id="UP001595455">
    <property type="component" value="Unassembled WGS sequence"/>
</dbReference>
<dbReference type="PANTHER" id="PTHR22642:SF2">
    <property type="entry name" value="PROTEIN LONG AFTER FAR-RED 3"/>
    <property type="match status" value="1"/>
</dbReference>
<dbReference type="EC" id="3.5.-.-" evidence="3"/>
<comment type="caution">
    <text evidence="4">The sequence shown here is derived from an EMBL/GenBank/DDBJ whole genome shotgun (WGS) entry which is preliminary data.</text>
</comment>
<dbReference type="SUPFAM" id="SSF51556">
    <property type="entry name" value="Metallo-dependent hydrolases"/>
    <property type="match status" value="1"/>
</dbReference>
<organism evidence="4 5">
    <name type="scientific">Acinetobacter sichuanensis</name>
    <dbReference type="NCBI Taxonomy" id="2136183"/>
    <lineage>
        <taxon>Bacteria</taxon>
        <taxon>Pseudomonadati</taxon>
        <taxon>Pseudomonadota</taxon>
        <taxon>Gammaproteobacteria</taxon>
        <taxon>Moraxellales</taxon>
        <taxon>Moraxellaceae</taxon>
        <taxon>Acinetobacter</taxon>
    </lineage>
</organism>
<dbReference type="InterPro" id="IPR032466">
    <property type="entry name" value="Metal_Hydrolase"/>
</dbReference>
<dbReference type="RefSeq" id="WP_107009301.1">
    <property type="nucleotide sequence ID" value="NZ_JBHRSF010000021.1"/>
</dbReference>
<dbReference type="CDD" id="cd01300">
    <property type="entry name" value="YtcJ_like"/>
    <property type="match status" value="1"/>
</dbReference>
<proteinExistence type="predicted"/>
<dbReference type="OrthoDB" id="9031471at2"/>
<reference evidence="3" key="4">
    <citation type="submission" date="2024-09" db="EMBL/GenBank/DDBJ databases">
        <authorList>
            <person name="Sun Q."/>
            <person name="Mori K."/>
        </authorList>
    </citation>
    <scope>NUCLEOTIDE SEQUENCE</scope>
    <source>
        <strain evidence="3">KCTC 62575</strain>
    </source>
</reference>
<feature type="signal peptide" evidence="1">
    <location>
        <begin position="1"/>
        <end position="22"/>
    </location>
</feature>
<gene>
    <name evidence="3" type="ORF">ACFODO_08720</name>
    <name evidence="4" type="ORF">C9E89_015805</name>
</gene>
<dbReference type="GO" id="GO:0016810">
    <property type="term" value="F:hydrolase activity, acting on carbon-nitrogen (but not peptide) bonds"/>
    <property type="evidence" value="ECO:0007669"/>
    <property type="project" value="InterPro"/>
</dbReference>
<dbReference type="Gene3D" id="2.30.40.10">
    <property type="entry name" value="Urease, subunit C, domain 1"/>
    <property type="match status" value="1"/>
</dbReference>
<dbReference type="Proteomes" id="UP000240957">
    <property type="component" value="Unassembled WGS sequence"/>
</dbReference>
<protein>
    <submittedName>
        <fullName evidence="4">Amidohydrolase</fullName>
        <ecNumber evidence="3">3.5.-.-</ecNumber>
    </submittedName>
</protein>
<dbReference type="EMBL" id="JBHRSF010000021">
    <property type="protein sequence ID" value="MFC2995348.1"/>
    <property type="molecule type" value="Genomic_DNA"/>
</dbReference>
<reference evidence="4 5" key="2">
    <citation type="submission" date="2018-08" db="EMBL/GenBank/DDBJ databases">
        <title>The draft genome of Acinetobacter sichuanensis strain WCHAc060041.</title>
        <authorList>
            <person name="Qin J."/>
            <person name="Feng Y."/>
            <person name="Zong Z."/>
        </authorList>
    </citation>
    <scope>NUCLEOTIDE SEQUENCE [LARGE SCALE GENOMIC DNA]</scope>
    <source>
        <strain evidence="4 5">WCHAc060041</strain>
    </source>
</reference>
<evidence type="ECO:0000313" key="6">
    <source>
        <dbReference type="Proteomes" id="UP001595455"/>
    </source>
</evidence>